<dbReference type="STRING" id="1692.BMAGN_1446"/>
<proteinExistence type="predicted"/>
<dbReference type="Pfam" id="PF03864">
    <property type="entry name" value="Phage_cap_E"/>
    <property type="match status" value="1"/>
</dbReference>
<comment type="caution">
    <text evidence="1">The sequence shown here is derived from an EMBL/GenBank/DDBJ whole genome shotgun (WGS) entry which is preliminary data.</text>
</comment>
<gene>
    <name evidence="1" type="ORF">BMAGN_1446</name>
</gene>
<organism evidence="1 2">
    <name type="scientific">Bifidobacterium magnum</name>
    <dbReference type="NCBI Taxonomy" id="1692"/>
    <lineage>
        <taxon>Bacteria</taxon>
        <taxon>Bacillati</taxon>
        <taxon>Actinomycetota</taxon>
        <taxon>Actinomycetes</taxon>
        <taxon>Bifidobacteriales</taxon>
        <taxon>Bifidobacteriaceae</taxon>
        <taxon>Bifidobacterium</taxon>
    </lineage>
</organism>
<reference evidence="1 2" key="1">
    <citation type="submission" date="2014-03" db="EMBL/GenBank/DDBJ databases">
        <title>Genomics of Bifidobacteria.</title>
        <authorList>
            <person name="Ventura M."/>
            <person name="Milani C."/>
            <person name="Lugli G.A."/>
        </authorList>
    </citation>
    <scope>NUCLEOTIDE SEQUENCE [LARGE SCALE GENOMIC DNA]</scope>
    <source>
        <strain evidence="1 2">LMG 11591</strain>
    </source>
</reference>
<dbReference type="RefSeq" id="WP_022860314.1">
    <property type="nucleotide sequence ID" value="NZ_JGZB01000013.1"/>
</dbReference>
<name>A0A087B688_9BIFI</name>
<dbReference type="InterPro" id="IPR005564">
    <property type="entry name" value="Major_capsid_GpE"/>
</dbReference>
<sequence length="354" mass="38831">MSGTLVKDIMNPAEATGIVQAGFDFVNGLLPMSKVFPVVSNEGKEVVNWHSVVPVKPMETMVFRAWDAEAGHMDTEVTSGEQYMDLLPLSKMSHITEKDVIAHNDDPKWVRDKAEGLFEKLGQQAAMRIELARVAALMDAKITLEKENGLQVQYTFDRPEDLSAITPKKKWNAAGATPVTDIETWIKLIVNNRGRRPAAVLTTSKVIDALRTNEEMITTYTQRALTDSMPKLTVQQVMEVLAGIGVYDVRMIDEMYQEIETNNGFSVPLDMSTAIPDGTFVMFPAYMDTDLGFTASGPTAEAASGDYGINKSVNDGMVGAMLRHDAPVSYDLWANGTMMPVLQEAVSTAKASVL</sequence>
<evidence type="ECO:0000313" key="1">
    <source>
        <dbReference type="EMBL" id="KFI66538.1"/>
    </source>
</evidence>
<evidence type="ECO:0000313" key="2">
    <source>
        <dbReference type="Proteomes" id="UP000029052"/>
    </source>
</evidence>
<accession>A0A087B688</accession>
<dbReference type="InterPro" id="IPR053738">
    <property type="entry name" value="Lambda_capsid_assembly"/>
</dbReference>
<dbReference type="eggNOG" id="ENOG5031Y0T">
    <property type="taxonomic scope" value="Bacteria"/>
</dbReference>
<dbReference type="EMBL" id="JGZB01000013">
    <property type="protein sequence ID" value="KFI66538.1"/>
    <property type="molecule type" value="Genomic_DNA"/>
</dbReference>
<dbReference type="Gene3D" id="3.90.1690.10">
    <property type="entry name" value="phage-related protein like domain"/>
    <property type="match status" value="1"/>
</dbReference>
<dbReference type="Proteomes" id="UP000029052">
    <property type="component" value="Unassembled WGS sequence"/>
</dbReference>
<protein>
    <submittedName>
        <fullName evidence="1">Phage major capsid protein E</fullName>
    </submittedName>
</protein>
<keyword evidence="2" id="KW-1185">Reference proteome</keyword>
<dbReference type="AlphaFoldDB" id="A0A087B688"/>